<dbReference type="AlphaFoldDB" id="A0A0E9TUC8"/>
<reference evidence="1" key="2">
    <citation type="journal article" date="2015" name="Fish Shellfish Immunol.">
        <title>Early steps in the European eel (Anguilla anguilla)-Vibrio vulnificus interaction in the gills: Role of the RtxA13 toxin.</title>
        <authorList>
            <person name="Callol A."/>
            <person name="Pajuelo D."/>
            <person name="Ebbesson L."/>
            <person name="Teles M."/>
            <person name="MacKenzie S."/>
            <person name="Amaro C."/>
        </authorList>
    </citation>
    <scope>NUCLEOTIDE SEQUENCE</scope>
</reference>
<protein>
    <submittedName>
        <fullName evidence="1">Uncharacterized protein</fullName>
    </submittedName>
</protein>
<organism evidence="1">
    <name type="scientific">Anguilla anguilla</name>
    <name type="common">European freshwater eel</name>
    <name type="synonym">Muraena anguilla</name>
    <dbReference type="NCBI Taxonomy" id="7936"/>
    <lineage>
        <taxon>Eukaryota</taxon>
        <taxon>Metazoa</taxon>
        <taxon>Chordata</taxon>
        <taxon>Craniata</taxon>
        <taxon>Vertebrata</taxon>
        <taxon>Euteleostomi</taxon>
        <taxon>Actinopterygii</taxon>
        <taxon>Neopterygii</taxon>
        <taxon>Teleostei</taxon>
        <taxon>Anguilliformes</taxon>
        <taxon>Anguillidae</taxon>
        <taxon>Anguilla</taxon>
    </lineage>
</organism>
<sequence length="32" mass="3752">MTGFWQFRSQQRTQSVMSNNFVGIITYHCNAV</sequence>
<name>A0A0E9TUC8_ANGAN</name>
<evidence type="ECO:0000313" key="1">
    <source>
        <dbReference type="EMBL" id="JAH57181.1"/>
    </source>
</evidence>
<reference evidence="1" key="1">
    <citation type="submission" date="2014-11" db="EMBL/GenBank/DDBJ databases">
        <authorList>
            <person name="Amaro Gonzalez C."/>
        </authorList>
    </citation>
    <scope>NUCLEOTIDE SEQUENCE</scope>
</reference>
<dbReference type="EMBL" id="GBXM01051396">
    <property type="protein sequence ID" value="JAH57181.1"/>
    <property type="molecule type" value="Transcribed_RNA"/>
</dbReference>
<accession>A0A0E9TUC8</accession>
<proteinExistence type="predicted"/>